<dbReference type="EMBL" id="FOZS01000005">
    <property type="protein sequence ID" value="SFT03063.1"/>
    <property type="molecule type" value="Genomic_DNA"/>
</dbReference>
<sequence length="51" mass="5781">MNRLIHWMIGDNIGVVVYLEQRETLAVVESAIRIDSFDFGIKAVAVTRFVS</sequence>
<proteinExistence type="predicted"/>
<protein>
    <submittedName>
        <fullName evidence="1">Uncharacterized protein</fullName>
    </submittedName>
</protein>
<gene>
    <name evidence="1" type="ORF">SAMN04488556_3968</name>
</gene>
<keyword evidence="2" id="KW-1185">Reference proteome</keyword>
<accession>A0A1I6UNS5</accession>
<dbReference type="Proteomes" id="UP000199199">
    <property type="component" value="Unassembled WGS sequence"/>
</dbReference>
<organism evidence="1 2">
    <name type="scientific">Halostagnicola kamekurae</name>
    <dbReference type="NCBI Taxonomy" id="619731"/>
    <lineage>
        <taxon>Archaea</taxon>
        <taxon>Methanobacteriati</taxon>
        <taxon>Methanobacteriota</taxon>
        <taxon>Stenosarchaea group</taxon>
        <taxon>Halobacteria</taxon>
        <taxon>Halobacteriales</taxon>
        <taxon>Natrialbaceae</taxon>
        <taxon>Halostagnicola</taxon>
    </lineage>
</organism>
<reference evidence="2" key="1">
    <citation type="submission" date="2016-10" db="EMBL/GenBank/DDBJ databases">
        <authorList>
            <person name="Varghese N."/>
            <person name="Submissions S."/>
        </authorList>
    </citation>
    <scope>NUCLEOTIDE SEQUENCE [LARGE SCALE GENOMIC DNA]</scope>
    <source>
        <strain evidence="2">DSM 22427</strain>
    </source>
</reference>
<evidence type="ECO:0000313" key="2">
    <source>
        <dbReference type="Proteomes" id="UP000199199"/>
    </source>
</evidence>
<evidence type="ECO:0000313" key="1">
    <source>
        <dbReference type="EMBL" id="SFT03063.1"/>
    </source>
</evidence>
<name>A0A1I6UNS5_9EURY</name>
<dbReference type="AlphaFoldDB" id="A0A1I6UNS5"/>